<gene>
    <name evidence="4" type="ORF">BJ322DRAFT_678408</name>
</gene>
<evidence type="ECO:0000256" key="2">
    <source>
        <dbReference type="ARBA" id="ARBA00006374"/>
    </source>
</evidence>
<dbReference type="InterPro" id="IPR010301">
    <property type="entry name" value="RRP1"/>
</dbReference>
<proteinExistence type="inferred from homology"/>
<dbReference type="GO" id="GO:0005634">
    <property type="term" value="C:nucleus"/>
    <property type="evidence" value="ECO:0007669"/>
    <property type="project" value="UniProtKB-SubCell"/>
</dbReference>
<evidence type="ECO:0000313" key="5">
    <source>
        <dbReference type="Proteomes" id="UP000736335"/>
    </source>
</evidence>
<keyword evidence="5" id="KW-1185">Reference proteome</keyword>
<protein>
    <submittedName>
        <fullName evidence="4">Nucleolar protein,Nop52-domain-containing protein</fullName>
    </submittedName>
</protein>
<dbReference type="OrthoDB" id="2019504at2759"/>
<dbReference type="GO" id="GO:0006364">
    <property type="term" value="P:rRNA processing"/>
    <property type="evidence" value="ECO:0007669"/>
    <property type="project" value="InterPro"/>
</dbReference>
<reference evidence="4" key="1">
    <citation type="journal article" date="2020" name="Nat. Commun.">
        <title>Large-scale genome sequencing of mycorrhizal fungi provides insights into the early evolution of symbiotic traits.</title>
        <authorList>
            <person name="Miyauchi S."/>
            <person name="Kiss E."/>
            <person name="Kuo A."/>
            <person name="Drula E."/>
            <person name="Kohler A."/>
            <person name="Sanchez-Garcia M."/>
            <person name="Morin E."/>
            <person name="Andreopoulos B."/>
            <person name="Barry K.W."/>
            <person name="Bonito G."/>
            <person name="Buee M."/>
            <person name="Carver A."/>
            <person name="Chen C."/>
            <person name="Cichocki N."/>
            <person name="Clum A."/>
            <person name="Culley D."/>
            <person name="Crous P.W."/>
            <person name="Fauchery L."/>
            <person name="Girlanda M."/>
            <person name="Hayes R.D."/>
            <person name="Keri Z."/>
            <person name="LaButti K."/>
            <person name="Lipzen A."/>
            <person name="Lombard V."/>
            <person name="Magnuson J."/>
            <person name="Maillard F."/>
            <person name="Murat C."/>
            <person name="Nolan M."/>
            <person name="Ohm R.A."/>
            <person name="Pangilinan J."/>
            <person name="Pereira M.F."/>
            <person name="Perotto S."/>
            <person name="Peter M."/>
            <person name="Pfister S."/>
            <person name="Riley R."/>
            <person name="Sitrit Y."/>
            <person name="Stielow J.B."/>
            <person name="Szollosi G."/>
            <person name="Zifcakova L."/>
            <person name="Stursova M."/>
            <person name="Spatafora J.W."/>
            <person name="Tedersoo L."/>
            <person name="Vaario L.M."/>
            <person name="Yamada A."/>
            <person name="Yan M."/>
            <person name="Wang P."/>
            <person name="Xu J."/>
            <person name="Bruns T."/>
            <person name="Baldrian P."/>
            <person name="Vilgalys R."/>
            <person name="Dunand C."/>
            <person name="Henrissat B."/>
            <person name="Grigoriev I.V."/>
            <person name="Hibbett D."/>
            <person name="Nagy L.G."/>
            <person name="Martin F.M."/>
        </authorList>
    </citation>
    <scope>NUCLEOTIDE SEQUENCE</scope>
    <source>
        <strain evidence="4">UH-Tt-Lm1</strain>
    </source>
</reference>
<evidence type="ECO:0000313" key="4">
    <source>
        <dbReference type="EMBL" id="KAF9786820.1"/>
    </source>
</evidence>
<dbReference type="EMBL" id="WIUZ02000005">
    <property type="protein sequence ID" value="KAF9786820.1"/>
    <property type="molecule type" value="Genomic_DNA"/>
</dbReference>
<organism evidence="4 5">
    <name type="scientific">Thelephora terrestris</name>
    <dbReference type="NCBI Taxonomy" id="56493"/>
    <lineage>
        <taxon>Eukaryota</taxon>
        <taxon>Fungi</taxon>
        <taxon>Dikarya</taxon>
        <taxon>Basidiomycota</taxon>
        <taxon>Agaricomycotina</taxon>
        <taxon>Agaricomycetes</taxon>
        <taxon>Thelephorales</taxon>
        <taxon>Thelephoraceae</taxon>
        <taxon>Thelephora</taxon>
    </lineage>
</organism>
<dbReference type="Pfam" id="PF05997">
    <property type="entry name" value="Nop52"/>
    <property type="match status" value="1"/>
</dbReference>
<comment type="subcellular location">
    <subcellularLocation>
        <location evidence="1">Nucleus</location>
    </subcellularLocation>
</comment>
<name>A0A9P6HIN5_9AGAM</name>
<keyword evidence="3" id="KW-0539">Nucleus</keyword>
<dbReference type="AlphaFoldDB" id="A0A9P6HIN5"/>
<evidence type="ECO:0000256" key="3">
    <source>
        <dbReference type="ARBA" id="ARBA00023242"/>
    </source>
</evidence>
<evidence type="ECO:0000256" key="1">
    <source>
        <dbReference type="ARBA" id="ARBA00004123"/>
    </source>
</evidence>
<accession>A0A9P6HIN5</accession>
<reference evidence="4" key="2">
    <citation type="submission" date="2020-11" db="EMBL/GenBank/DDBJ databases">
        <authorList>
            <consortium name="DOE Joint Genome Institute"/>
            <person name="Kuo A."/>
            <person name="Miyauchi S."/>
            <person name="Kiss E."/>
            <person name="Drula E."/>
            <person name="Kohler A."/>
            <person name="Sanchez-Garcia M."/>
            <person name="Andreopoulos B."/>
            <person name="Barry K.W."/>
            <person name="Bonito G."/>
            <person name="Buee M."/>
            <person name="Carver A."/>
            <person name="Chen C."/>
            <person name="Cichocki N."/>
            <person name="Clum A."/>
            <person name="Culley D."/>
            <person name="Crous P.W."/>
            <person name="Fauchery L."/>
            <person name="Girlanda M."/>
            <person name="Hayes R."/>
            <person name="Keri Z."/>
            <person name="Labutti K."/>
            <person name="Lipzen A."/>
            <person name="Lombard V."/>
            <person name="Magnuson J."/>
            <person name="Maillard F."/>
            <person name="Morin E."/>
            <person name="Murat C."/>
            <person name="Nolan M."/>
            <person name="Ohm R."/>
            <person name="Pangilinan J."/>
            <person name="Pereira M."/>
            <person name="Perotto S."/>
            <person name="Peter M."/>
            <person name="Riley R."/>
            <person name="Sitrit Y."/>
            <person name="Stielow B."/>
            <person name="Szollosi G."/>
            <person name="Zifcakova L."/>
            <person name="Stursova M."/>
            <person name="Spatafora J.W."/>
            <person name="Tedersoo L."/>
            <person name="Vaario L.-M."/>
            <person name="Yamada A."/>
            <person name="Yan M."/>
            <person name="Wang P."/>
            <person name="Xu J."/>
            <person name="Bruns T."/>
            <person name="Baldrian P."/>
            <person name="Vilgalys R."/>
            <person name="Henrissat B."/>
            <person name="Grigoriev I.V."/>
            <person name="Hibbett D."/>
            <person name="Nagy L.G."/>
            <person name="Martin F.M."/>
        </authorList>
    </citation>
    <scope>NUCLEOTIDE SEQUENCE</scope>
    <source>
        <strain evidence="4">UH-Tt-Lm1</strain>
    </source>
</reference>
<comment type="caution">
    <text evidence="4">The sequence shown here is derived from an EMBL/GenBank/DDBJ whole genome shotgun (WGS) entry which is preliminary data.</text>
</comment>
<sequence length="147" mass="16340">MLKLTNPKHRILRELSAHVCEEKATRDKAVKHLVQFLSEPARHVLSDDLEQAKLWKGVFYCFWMSDKLLVQQALASGLADILLKIHDRASLRSFDKAAVLAGVAALGITPEVALLREFVAYIPRSWVYGLPLETLISPPGSIPADAL</sequence>
<dbReference type="Proteomes" id="UP000736335">
    <property type="component" value="Unassembled WGS sequence"/>
</dbReference>
<comment type="similarity">
    <text evidence="2">Belongs to the RRP1 family.</text>
</comment>
<dbReference type="GO" id="GO:0030688">
    <property type="term" value="C:preribosome, small subunit precursor"/>
    <property type="evidence" value="ECO:0007669"/>
    <property type="project" value="InterPro"/>
</dbReference>